<protein>
    <submittedName>
        <fullName evidence="1">Uncharacterized protein</fullName>
    </submittedName>
</protein>
<gene>
    <name evidence="1" type="ORF">SVIM_LOCUS139366</name>
</gene>
<organism evidence="1">
    <name type="scientific">Salix viminalis</name>
    <name type="common">Common osier</name>
    <name type="synonym">Basket willow</name>
    <dbReference type="NCBI Taxonomy" id="40686"/>
    <lineage>
        <taxon>Eukaryota</taxon>
        <taxon>Viridiplantae</taxon>
        <taxon>Streptophyta</taxon>
        <taxon>Embryophyta</taxon>
        <taxon>Tracheophyta</taxon>
        <taxon>Spermatophyta</taxon>
        <taxon>Magnoliopsida</taxon>
        <taxon>eudicotyledons</taxon>
        <taxon>Gunneridae</taxon>
        <taxon>Pentapetalae</taxon>
        <taxon>rosids</taxon>
        <taxon>fabids</taxon>
        <taxon>Malpighiales</taxon>
        <taxon>Salicaceae</taxon>
        <taxon>Saliceae</taxon>
        <taxon>Salix</taxon>
    </lineage>
</organism>
<evidence type="ECO:0000313" key="1">
    <source>
        <dbReference type="EMBL" id="VFU32117.1"/>
    </source>
</evidence>
<reference evidence="1" key="1">
    <citation type="submission" date="2019-03" db="EMBL/GenBank/DDBJ databases">
        <authorList>
            <person name="Mank J."/>
            <person name="Almeida P."/>
        </authorList>
    </citation>
    <scope>NUCLEOTIDE SEQUENCE</scope>
    <source>
        <strain evidence="1">78183</strain>
    </source>
</reference>
<sequence>MTVYVLIVSRIPSAKRLENSSFATSSFPAINMPSIRIVQRTISEPISECIERDGIRVNTKFEHLAQDRDSKMNKVQPTKAVNQYI</sequence>
<dbReference type="EMBL" id="CAADRP010000779">
    <property type="protein sequence ID" value="VFU32117.1"/>
    <property type="molecule type" value="Genomic_DNA"/>
</dbReference>
<dbReference type="AlphaFoldDB" id="A0A6N2KV40"/>
<accession>A0A6N2KV40</accession>
<name>A0A6N2KV40_SALVM</name>
<proteinExistence type="predicted"/>